<dbReference type="Proteomes" id="UP000006201">
    <property type="component" value="Unassembled WGS sequence"/>
</dbReference>
<dbReference type="InterPro" id="IPR029055">
    <property type="entry name" value="Ntn_hydrolases_N"/>
</dbReference>
<dbReference type="EC" id="6.3.5.4" evidence="2"/>
<dbReference type="InterPro" id="IPR051786">
    <property type="entry name" value="ASN_synthetase/amidase"/>
</dbReference>
<dbReference type="InterPro" id="IPR001962">
    <property type="entry name" value="Asn_synthase"/>
</dbReference>
<dbReference type="OrthoDB" id="9763290at2"/>
<dbReference type="PANTHER" id="PTHR43284:SF1">
    <property type="entry name" value="ASPARAGINE SYNTHETASE"/>
    <property type="match status" value="1"/>
</dbReference>
<dbReference type="PANTHER" id="PTHR43284">
    <property type="entry name" value="ASPARAGINE SYNTHETASE (GLUTAMINE-HYDROLYZING)"/>
    <property type="match status" value="1"/>
</dbReference>
<feature type="domain" description="Asparagine synthetase" evidence="4">
    <location>
        <begin position="235"/>
        <end position="440"/>
    </location>
</feature>
<dbReference type="GO" id="GO:0004066">
    <property type="term" value="F:asparagine synthase (glutamine-hydrolyzing) activity"/>
    <property type="evidence" value="ECO:0007669"/>
    <property type="project" value="UniProtKB-EC"/>
</dbReference>
<sequence length="611" mass="70321">MSDFLLGQNSVYPLEHATDNRFTDHANLFTLKTDNVGLSMSRNDSSELWQPSFDEKSQTHLFVLGRPVLAKKDLAFAQTLNLSGGLVGRFLLHHWLNQPQSFSQVLNGYFAVIIICAQKVTLFTDKLGIYNVYQAKNQPKLMLSSHPDNLASWLHQECTTPSLNHLAVAEVLATGSSFDQACFYNEITVLKPASHYTFELNAAGFTEQQTSYWSEIQVESNMSQLEWSKKIACAISTAMQKRTHSFIKSSALLLSGGADSRSILFSHPQPSKLTTITFCDSLNLEAKTAQKLAQIASSDHHTYFREFDHYALGFDESIRVSGGMWSIKDAHYHQFGNKLIDTKWDSLLTGCYTDYLLKGLAFNKQAKKCLGRPLPLYQASQTQASFYQPHFQLGDEWQSKVRHSINRYFDFEQCTVQQLEDKRIRPLYREADAMGRLYLMRCTPWDPLFCDNEIIDIYRTMPKAHKLNYRTFADAVQMLLPKAAQKVPNNNHGGRLNASETMIKLHFFSRRVKFKLIRHFKELFKHSKSISTHNSWPDFATYLQHSQLFQDRWYAISEPSRNVINHIMGQDLWQKPFCDWNEDNHDLLLRAITIGLWLDQRAKQIKINQIA</sequence>
<dbReference type="STRING" id="87626.PTD2_11619"/>
<evidence type="ECO:0000313" key="6">
    <source>
        <dbReference type="Proteomes" id="UP000006201"/>
    </source>
</evidence>
<organism evidence="5 6">
    <name type="scientific">Pseudoalteromonas tunicata D2</name>
    <dbReference type="NCBI Taxonomy" id="87626"/>
    <lineage>
        <taxon>Bacteria</taxon>
        <taxon>Pseudomonadati</taxon>
        <taxon>Pseudomonadota</taxon>
        <taxon>Gammaproteobacteria</taxon>
        <taxon>Alteromonadales</taxon>
        <taxon>Pseudoalteromonadaceae</taxon>
        <taxon>Pseudoalteromonas</taxon>
    </lineage>
</organism>
<dbReference type="Pfam" id="PF00733">
    <property type="entry name" value="Asn_synthase"/>
    <property type="match status" value="1"/>
</dbReference>
<dbReference type="Gene3D" id="3.40.50.620">
    <property type="entry name" value="HUPs"/>
    <property type="match status" value="1"/>
</dbReference>
<evidence type="ECO:0000256" key="1">
    <source>
        <dbReference type="ARBA" id="ARBA00005187"/>
    </source>
</evidence>
<comment type="catalytic activity">
    <reaction evidence="3">
        <text>L-aspartate + L-glutamine + ATP + H2O = L-asparagine + L-glutamate + AMP + diphosphate + H(+)</text>
        <dbReference type="Rhea" id="RHEA:12228"/>
        <dbReference type="ChEBI" id="CHEBI:15377"/>
        <dbReference type="ChEBI" id="CHEBI:15378"/>
        <dbReference type="ChEBI" id="CHEBI:29985"/>
        <dbReference type="ChEBI" id="CHEBI:29991"/>
        <dbReference type="ChEBI" id="CHEBI:30616"/>
        <dbReference type="ChEBI" id="CHEBI:33019"/>
        <dbReference type="ChEBI" id="CHEBI:58048"/>
        <dbReference type="ChEBI" id="CHEBI:58359"/>
        <dbReference type="ChEBI" id="CHEBI:456215"/>
        <dbReference type="EC" id="6.3.5.4"/>
    </reaction>
</comment>
<dbReference type="SUPFAM" id="SSF52402">
    <property type="entry name" value="Adenine nucleotide alpha hydrolases-like"/>
    <property type="match status" value="1"/>
</dbReference>
<dbReference type="HOGENOM" id="CLU_446791_0_0_6"/>
<evidence type="ECO:0000256" key="2">
    <source>
        <dbReference type="ARBA" id="ARBA00012737"/>
    </source>
</evidence>
<evidence type="ECO:0000259" key="4">
    <source>
        <dbReference type="Pfam" id="PF00733"/>
    </source>
</evidence>
<evidence type="ECO:0000313" key="5">
    <source>
        <dbReference type="EMBL" id="EAR29462.1"/>
    </source>
</evidence>
<keyword evidence="6" id="KW-1185">Reference proteome</keyword>
<proteinExistence type="predicted"/>
<protein>
    <recommendedName>
        <fullName evidence="2">asparagine synthase (glutamine-hydrolyzing)</fullName>
        <ecNumber evidence="2">6.3.5.4</ecNumber>
    </recommendedName>
</protein>
<dbReference type="GO" id="GO:0006529">
    <property type="term" value="P:asparagine biosynthetic process"/>
    <property type="evidence" value="ECO:0007669"/>
    <property type="project" value="InterPro"/>
</dbReference>
<accession>A4C658</accession>
<reference evidence="5 6" key="1">
    <citation type="submission" date="2006-02" db="EMBL/GenBank/DDBJ databases">
        <authorList>
            <person name="Moran M.A."/>
            <person name="Kjelleberg S."/>
            <person name="Egan S."/>
            <person name="Saunders N."/>
            <person name="Thomas T."/>
            <person name="Ferriera S."/>
            <person name="Johnson J."/>
            <person name="Kravitz S."/>
            <person name="Halpern A."/>
            <person name="Remington K."/>
            <person name="Beeson K."/>
            <person name="Tran B."/>
            <person name="Rogers Y.-H."/>
            <person name="Friedman R."/>
            <person name="Venter J.C."/>
        </authorList>
    </citation>
    <scope>NUCLEOTIDE SEQUENCE [LARGE SCALE GENOMIC DNA]</scope>
    <source>
        <strain evidence="5 6">D2</strain>
    </source>
</reference>
<comment type="caution">
    <text evidence="5">The sequence shown here is derived from an EMBL/GenBank/DDBJ whole genome shotgun (WGS) entry which is preliminary data.</text>
</comment>
<dbReference type="EMBL" id="AAOH01000002">
    <property type="protein sequence ID" value="EAR29462.1"/>
    <property type="molecule type" value="Genomic_DNA"/>
</dbReference>
<dbReference type="AlphaFoldDB" id="A4C658"/>
<evidence type="ECO:0000256" key="3">
    <source>
        <dbReference type="ARBA" id="ARBA00048741"/>
    </source>
</evidence>
<dbReference type="eggNOG" id="COG0367">
    <property type="taxonomic scope" value="Bacteria"/>
</dbReference>
<dbReference type="SUPFAM" id="SSF56235">
    <property type="entry name" value="N-terminal nucleophile aminohydrolases (Ntn hydrolases)"/>
    <property type="match status" value="1"/>
</dbReference>
<dbReference type="Gene3D" id="3.60.20.10">
    <property type="entry name" value="Glutamine Phosphoribosylpyrophosphate, subunit 1, domain 1"/>
    <property type="match status" value="1"/>
</dbReference>
<gene>
    <name evidence="5" type="ORF">PTD2_11619</name>
</gene>
<dbReference type="RefSeq" id="WP_009837336.1">
    <property type="nucleotide sequence ID" value="NZ_AAOH01000002.1"/>
</dbReference>
<name>A4C658_9GAMM</name>
<dbReference type="GO" id="GO:0005829">
    <property type="term" value="C:cytosol"/>
    <property type="evidence" value="ECO:0007669"/>
    <property type="project" value="TreeGrafter"/>
</dbReference>
<dbReference type="InterPro" id="IPR014729">
    <property type="entry name" value="Rossmann-like_a/b/a_fold"/>
</dbReference>
<comment type="pathway">
    <text evidence="1">Amino-acid biosynthesis; L-asparagine biosynthesis; L-asparagine from L-aspartate (L-Gln route): step 1/1.</text>
</comment>